<keyword evidence="9" id="KW-0961">Cell wall biogenesis/degradation</keyword>
<comment type="similarity">
    <text evidence="2">Belongs to the transpeptidase family.</text>
</comment>
<evidence type="ECO:0000256" key="3">
    <source>
        <dbReference type="ARBA" id="ARBA00022475"/>
    </source>
</evidence>
<organism evidence="12 13">
    <name type="scientific">Streptococcus ferus</name>
    <dbReference type="NCBI Taxonomy" id="1345"/>
    <lineage>
        <taxon>Bacteria</taxon>
        <taxon>Bacillati</taxon>
        <taxon>Bacillota</taxon>
        <taxon>Bacilli</taxon>
        <taxon>Lactobacillales</taxon>
        <taxon>Streptococcaceae</taxon>
        <taxon>Streptococcus</taxon>
    </lineage>
</organism>
<feature type="domain" description="Penicillin-binding protein transpeptidase" evidence="10">
    <location>
        <begin position="354"/>
        <end position="682"/>
    </location>
</feature>
<keyword evidence="7" id="KW-1133">Transmembrane helix</keyword>
<evidence type="ECO:0000313" key="13">
    <source>
        <dbReference type="Proteomes" id="UP000249495"/>
    </source>
</evidence>
<evidence type="ECO:0000259" key="10">
    <source>
        <dbReference type="Pfam" id="PF00905"/>
    </source>
</evidence>
<keyword evidence="8" id="KW-0472">Membrane</keyword>
<dbReference type="Proteomes" id="UP000249495">
    <property type="component" value="Chromosome 1"/>
</dbReference>
<evidence type="ECO:0000313" key="12">
    <source>
        <dbReference type="EMBL" id="SQF39761.1"/>
    </source>
</evidence>
<protein>
    <submittedName>
        <fullName evidence="12">Penicillin-binding protein 2B</fullName>
    </submittedName>
</protein>
<dbReference type="GO" id="GO:0009252">
    <property type="term" value="P:peptidoglycan biosynthetic process"/>
    <property type="evidence" value="ECO:0007669"/>
    <property type="project" value="UniProtKB-KW"/>
</dbReference>
<dbReference type="AlphaFoldDB" id="A0A2X3XWZ2"/>
<dbReference type="InterPro" id="IPR050515">
    <property type="entry name" value="Beta-lactam/transpept"/>
</dbReference>
<reference evidence="12 13" key="1">
    <citation type="submission" date="2018-06" db="EMBL/GenBank/DDBJ databases">
        <authorList>
            <consortium name="Pathogen Informatics"/>
            <person name="Doyle S."/>
        </authorList>
    </citation>
    <scope>NUCLEOTIDE SEQUENCE [LARGE SCALE GENOMIC DNA]</scope>
    <source>
        <strain evidence="12 13">NCTC12278</strain>
    </source>
</reference>
<accession>A0A2X3XWZ2</accession>
<evidence type="ECO:0000259" key="11">
    <source>
        <dbReference type="Pfam" id="PF03717"/>
    </source>
</evidence>
<dbReference type="Gene3D" id="3.40.710.10">
    <property type="entry name" value="DD-peptidase/beta-lactamase superfamily"/>
    <property type="match status" value="1"/>
</dbReference>
<dbReference type="Pfam" id="PF00905">
    <property type="entry name" value="Transpeptidase"/>
    <property type="match status" value="1"/>
</dbReference>
<dbReference type="PANTHER" id="PTHR30627">
    <property type="entry name" value="PEPTIDOGLYCAN D,D-TRANSPEPTIDASE"/>
    <property type="match status" value="1"/>
</dbReference>
<keyword evidence="6" id="KW-0573">Peptidoglycan synthesis</keyword>
<dbReference type="GO" id="GO:0071555">
    <property type="term" value="P:cell wall organization"/>
    <property type="evidence" value="ECO:0007669"/>
    <property type="project" value="UniProtKB-KW"/>
</dbReference>
<feature type="domain" description="Penicillin-binding protein dimerisation" evidence="11">
    <location>
        <begin position="66"/>
        <end position="306"/>
    </location>
</feature>
<evidence type="ECO:0000256" key="1">
    <source>
        <dbReference type="ARBA" id="ARBA00004162"/>
    </source>
</evidence>
<dbReference type="OrthoDB" id="9770103at2"/>
<sequence>MFKKKEKATKKPSRTFVLISNRINLLFFIIVALFTVLLLRLAQMQLVDEKFYQAKLKETTTYTIKTSSPRGQIYDSKGVALVENEVKEVAAFTRDNSMSGDDIRKLAIKLSSMLTLTETDVTTREKKDYYLANPKNYQKIVDALPDKKKYDHFGNNLAESDIYANAVKAVPKSAIAYSEDELKIVALFSQMNATSTFNTVSLTTGDLTAEQIAVIATNKEDLPGITVKSDWERQDMNTSLSSIIGRVSSQKTGLPAEEADTYVKKGYSLNDRVGTSYLEKQYEEYLQGSRTVQKITVNKKGKVIKDKVTSEGTKGKNIKLTVDLEYQKGVEDILNKYFKSELEKGNTKYSEGVYAVALKPDTGAVLAMAGVSHDLDSGDLSSDALGTMTQVFTPGSVVKGATLTSGWANGVISGNQVLNDQPIQFAGSSPINSWFTSGSLPISATQALEYSSNTYMVQIALKLMGQEYQSGMVLSTDNYKPAMEKLRATYAQYGLGVSTGLDLPGESEGYVPSSFEPGNVITESFGQFDNYTTMQLAQYVATIANNGKRVAPHLVEGIYDNNQDGGLGNLFKTIDTKVLNDVTIPAGDMDLIKEGFYNVANGSGTYTTGRTLANGSSVTISGKTGTAETSVKGDDGKSVDTSNLNVVAYAPSDNPKIAVAVVLPHETQLRGSITQDITREIINLYHKLYPMN</sequence>
<keyword evidence="5" id="KW-0133">Cell shape</keyword>
<dbReference type="Gene3D" id="1.10.10.1230">
    <property type="entry name" value="Penicillin-binding protein, N-terminal non-catalytic domain, head sub-domain"/>
    <property type="match status" value="1"/>
</dbReference>
<dbReference type="GO" id="GO:0071972">
    <property type="term" value="F:peptidoglycan L,D-transpeptidase activity"/>
    <property type="evidence" value="ECO:0007669"/>
    <property type="project" value="InterPro"/>
</dbReference>
<dbReference type="GO" id="GO:0008360">
    <property type="term" value="P:regulation of cell shape"/>
    <property type="evidence" value="ECO:0007669"/>
    <property type="project" value="UniProtKB-KW"/>
</dbReference>
<dbReference type="Pfam" id="PF03717">
    <property type="entry name" value="PBP_dimer"/>
    <property type="match status" value="1"/>
</dbReference>
<dbReference type="KEGG" id="sfer:NCTC12278_00553"/>
<evidence type="ECO:0000256" key="2">
    <source>
        <dbReference type="ARBA" id="ARBA00007171"/>
    </source>
</evidence>
<keyword evidence="13" id="KW-1185">Reference proteome</keyword>
<name>A0A2X3XWZ2_9STRE</name>
<keyword evidence="3" id="KW-1003">Cell membrane</keyword>
<dbReference type="RefSeq" id="WP_018029420.1">
    <property type="nucleotide sequence ID" value="NZ_LS483343.1"/>
</dbReference>
<evidence type="ECO:0000256" key="4">
    <source>
        <dbReference type="ARBA" id="ARBA00022692"/>
    </source>
</evidence>
<dbReference type="InterPro" id="IPR036138">
    <property type="entry name" value="PBP_dimer_sf"/>
</dbReference>
<dbReference type="Gene3D" id="3.90.1310.10">
    <property type="entry name" value="Penicillin-binding protein 2a (Domain 2)"/>
    <property type="match status" value="1"/>
</dbReference>
<dbReference type="NCBIfam" id="NF038278">
    <property type="entry name" value="strep_PBP2B"/>
    <property type="match status" value="1"/>
</dbReference>
<keyword evidence="4" id="KW-0812">Transmembrane</keyword>
<dbReference type="InterPro" id="IPR047982">
    <property type="entry name" value="PBP2B"/>
</dbReference>
<evidence type="ECO:0000256" key="9">
    <source>
        <dbReference type="ARBA" id="ARBA00023316"/>
    </source>
</evidence>
<dbReference type="PANTHER" id="PTHR30627:SF2">
    <property type="entry name" value="PEPTIDOGLYCAN D,D-TRANSPEPTIDASE MRDA"/>
    <property type="match status" value="1"/>
</dbReference>
<evidence type="ECO:0000256" key="6">
    <source>
        <dbReference type="ARBA" id="ARBA00022984"/>
    </source>
</evidence>
<dbReference type="GO" id="GO:0005886">
    <property type="term" value="C:plasma membrane"/>
    <property type="evidence" value="ECO:0007669"/>
    <property type="project" value="UniProtKB-SubCell"/>
</dbReference>
<comment type="subcellular location">
    <subcellularLocation>
        <location evidence="1">Cell membrane</location>
        <topology evidence="1">Single-pass membrane protein</topology>
    </subcellularLocation>
</comment>
<dbReference type="GO" id="GO:0008658">
    <property type="term" value="F:penicillin binding"/>
    <property type="evidence" value="ECO:0007669"/>
    <property type="project" value="InterPro"/>
</dbReference>
<dbReference type="InterPro" id="IPR005311">
    <property type="entry name" value="PBP_dimer"/>
</dbReference>
<gene>
    <name evidence="12" type="primary">penA</name>
    <name evidence="12" type="ORF">NCTC12278_00553</name>
</gene>
<evidence type="ECO:0000256" key="8">
    <source>
        <dbReference type="ARBA" id="ARBA00023136"/>
    </source>
</evidence>
<evidence type="ECO:0000256" key="5">
    <source>
        <dbReference type="ARBA" id="ARBA00022960"/>
    </source>
</evidence>
<evidence type="ECO:0000256" key="7">
    <source>
        <dbReference type="ARBA" id="ARBA00022989"/>
    </source>
</evidence>
<dbReference type="InterPro" id="IPR001460">
    <property type="entry name" value="PCN-bd_Tpept"/>
</dbReference>
<proteinExistence type="inferred from homology"/>
<dbReference type="InterPro" id="IPR012338">
    <property type="entry name" value="Beta-lactam/transpept-like"/>
</dbReference>
<dbReference type="EMBL" id="LS483343">
    <property type="protein sequence ID" value="SQF39761.1"/>
    <property type="molecule type" value="Genomic_DNA"/>
</dbReference>
<dbReference type="SUPFAM" id="SSF56519">
    <property type="entry name" value="Penicillin binding protein dimerisation domain"/>
    <property type="match status" value="1"/>
</dbReference>
<dbReference type="SUPFAM" id="SSF56601">
    <property type="entry name" value="beta-lactamase/transpeptidase-like"/>
    <property type="match status" value="1"/>
</dbReference>
<dbReference type="STRING" id="1123303.GCA_000372425_00087"/>